<dbReference type="Gene3D" id="3.30.530.20">
    <property type="match status" value="1"/>
</dbReference>
<dbReference type="AlphaFoldDB" id="A0A927J983"/>
<dbReference type="EMBL" id="JACYWE010000001">
    <property type="protein sequence ID" value="MBD8504899.1"/>
    <property type="molecule type" value="Genomic_DNA"/>
</dbReference>
<organism evidence="2 3">
    <name type="scientific">Lolliginicoccus lacisalsi</name>
    <dbReference type="NCBI Taxonomy" id="2742202"/>
    <lineage>
        <taxon>Bacteria</taxon>
        <taxon>Bacillati</taxon>
        <taxon>Actinomycetota</taxon>
        <taxon>Actinomycetes</taxon>
        <taxon>Mycobacteriales</taxon>
        <taxon>Hoyosellaceae</taxon>
        <taxon>Lolliginicoccus</taxon>
    </lineage>
</organism>
<proteinExistence type="predicted"/>
<feature type="region of interest" description="Disordered" evidence="1">
    <location>
        <begin position="1"/>
        <end position="66"/>
    </location>
</feature>
<dbReference type="Pfam" id="PF10604">
    <property type="entry name" value="Polyketide_cyc2"/>
    <property type="match status" value="1"/>
</dbReference>
<dbReference type="InterPro" id="IPR023393">
    <property type="entry name" value="START-like_dom_sf"/>
</dbReference>
<keyword evidence="3" id="KW-1185">Reference proteome</keyword>
<dbReference type="SUPFAM" id="SSF55961">
    <property type="entry name" value="Bet v1-like"/>
    <property type="match status" value="1"/>
</dbReference>
<evidence type="ECO:0000256" key="1">
    <source>
        <dbReference type="SAM" id="MobiDB-lite"/>
    </source>
</evidence>
<feature type="compositionally biased region" description="Basic and acidic residues" evidence="1">
    <location>
        <begin position="1"/>
        <end position="14"/>
    </location>
</feature>
<name>A0A927J983_9ACTN</name>
<gene>
    <name evidence="2" type="ORF">HT102_00160</name>
</gene>
<evidence type="ECO:0000313" key="2">
    <source>
        <dbReference type="EMBL" id="MBD8504899.1"/>
    </source>
</evidence>
<comment type="caution">
    <text evidence="2">The sequence shown here is derived from an EMBL/GenBank/DDBJ whole genome shotgun (WGS) entry which is preliminary data.</text>
</comment>
<dbReference type="InterPro" id="IPR019587">
    <property type="entry name" value="Polyketide_cyclase/dehydratase"/>
</dbReference>
<dbReference type="Proteomes" id="UP000642993">
    <property type="component" value="Unassembled WGS sequence"/>
</dbReference>
<reference evidence="2" key="1">
    <citation type="submission" date="2020-09" db="EMBL/GenBank/DDBJ databases">
        <title>Hoyosella lacisalsi sp. nov., a halotolerant actinobacterium isolated from soil of Lake Gudzhirganskoe.</title>
        <authorList>
            <person name="Yang Q."/>
            <person name="Guo P.Y."/>
            <person name="Liu S.W."/>
            <person name="Li F.N."/>
            <person name="Sun C.H."/>
        </authorList>
    </citation>
    <scope>NUCLEOTIDE SEQUENCE</scope>
    <source>
        <strain evidence="2">G463</strain>
    </source>
</reference>
<feature type="compositionally biased region" description="Basic residues" evidence="1">
    <location>
        <begin position="21"/>
        <end position="30"/>
    </location>
</feature>
<evidence type="ECO:0000313" key="3">
    <source>
        <dbReference type="Proteomes" id="UP000642993"/>
    </source>
</evidence>
<accession>A0A927J983</accession>
<protein>
    <submittedName>
        <fullName evidence="2">SRPBCC family protein</fullName>
    </submittedName>
</protein>
<sequence length="204" mass="22790">MGRSEHPHPRDGHAARASTHHDHRGRRDRRAPRDRSSHRPLPHPPGRSPRGARGRRNQHHHSAPTEQAWRIITDHRLYGQLAPNLSDVTVTSSHDGAPRARQCTSTGGKTWNETCTLWDEGRGFAIDVDTSTYPYPLRSLAAMWSVEPAPSGSSARMRFAYQPLATPRGGLFAIMFRAAFPPILRRIEAGWAGEARRAGDRGHE</sequence>
<feature type="compositionally biased region" description="Basic residues" evidence="1">
    <location>
        <begin position="50"/>
        <end position="62"/>
    </location>
</feature>